<feature type="coiled-coil region" evidence="1">
    <location>
        <begin position="139"/>
        <end position="166"/>
    </location>
</feature>
<dbReference type="InterPro" id="IPR036514">
    <property type="entry name" value="SGNH_hydro_sf"/>
</dbReference>
<dbReference type="PANTHER" id="PTHR30383:SF27">
    <property type="entry name" value="SPORE GERMINATION LIPASE LIPC"/>
    <property type="match status" value="1"/>
</dbReference>
<organism evidence="4 5">
    <name type="scientific">Priestia endophytica DSM 13796</name>
    <dbReference type="NCBI Taxonomy" id="1121089"/>
    <lineage>
        <taxon>Bacteria</taxon>
        <taxon>Bacillati</taxon>
        <taxon>Bacillota</taxon>
        <taxon>Bacilli</taxon>
        <taxon>Bacillales</taxon>
        <taxon>Bacillaceae</taxon>
        <taxon>Priestia</taxon>
    </lineage>
</organism>
<keyword evidence="2" id="KW-0732">Signal</keyword>
<evidence type="ECO:0000256" key="2">
    <source>
        <dbReference type="SAM" id="SignalP"/>
    </source>
</evidence>
<reference evidence="4 5" key="1">
    <citation type="submission" date="2016-10" db="EMBL/GenBank/DDBJ databases">
        <authorList>
            <person name="Varghese N."/>
            <person name="Submissions S."/>
        </authorList>
    </citation>
    <scope>NUCLEOTIDE SEQUENCE [LARGE SCALE GENOMIC DNA]</scope>
    <source>
        <strain evidence="4 5">DSM 13796</strain>
    </source>
</reference>
<dbReference type="SUPFAM" id="SSF52266">
    <property type="entry name" value="SGNH hydrolase"/>
    <property type="match status" value="1"/>
</dbReference>
<dbReference type="CDD" id="cd04506">
    <property type="entry name" value="SGNH_hydrolase_YpmR_like"/>
    <property type="match status" value="1"/>
</dbReference>
<evidence type="ECO:0000313" key="4">
    <source>
        <dbReference type="EMBL" id="SFQ40080.1"/>
    </source>
</evidence>
<evidence type="ECO:0000256" key="1">
    <source>
        <dbReference type="SAM" id="Coils"/>
    </source>
</evidence>
<keyword evidence="1" id="KW-0175">Coiled coil</keyword>
<dbReference type="Gene3D" id="3.40.50.1110">
    <property type="entry name" value="SGNH hydrolase"/>
    <property type="match status" value="1"/>
</dbReference>
<dbReference type="GeneID" id="93710014"/>
<dbReference type="EMBL" id="FOXX01000002">
    <property type="protein sequence ID" value="SFQ40080.1"/>
    <property type="molecule type" value="Genomic_DNA"/>
</dbReference>
<gene>
    <name evidence="4" type="ORF">SAMN02745910_01290</name>
</gene>
<feature type="signal peptide" evidence="2">
    <location>
        <begin position="1"/>
        <end position="18"/>
    </location>
</feature>
<evidence type="ECO:0000313" key="5">
    <source>
        <dbReference type="Proteomes" id="UP000182762"/>
    </source>
</evidence>
<evidence type="ECO:0000259" key="3">
    <source>
        <dbReference type="Pfam" id="PF13472"/>
    </source>
</evidence>
<name>A0A1I5Y7L8_9BACI</name>
<proteinExistence type="predicted"/>
<comment type="caution">
    <text evidence="4">The sequence shown here is derived from an EMBL/GenBank/DDBJ whole genome shotgun (WGS) entry which is preliminary data.</text>
</comment>
<dbReference type="PROSITE" id="PS51257">
    <property type="entry name" value="PROKAR_LIPOPROTEIN"/>
    <property type="match status" value="1"/>
</dbReference>
<feature type="domain" description="SGNH hydrolase-type esterase" evidence="3">
    <location>
        <begin position="48"/>
        <end position="240"/>
    </location>
</feature>
<dbReference type="Pfam" id="PF13472">
    <property type="entry name" value="Lipase_GDSL_2"/>
    <property type="match status" value="1"/>
</dbReference>
<dbReference type="InterPro" id="IPR051532">
    <property type="entry name" value="Ester_Hydrolysis_Enzymes"/>
</dbReference>
<sequence>MKKIGLIFLILFLSACSASPPTQNEEESKEVSTKQGKDIFPANVNMVAIGDSLTKGVGDSTKEEGYVTRVASEIEKQPSVGKVKVSNFGKTGNRTDQLLKRLDYENIKSSLEDADIIFVTIGGNDMMKVMRDHYDNITFNTYKKEQRKYEKRLQKVMKKMRSINEDAPIYLIGFYNPFLNTLSDLKEIDTVVEEWNSSSERVASQYEGITYIEVADIFTSTNENLLSNDYFHPNTKGYKLIADRISERVFLENIDDEKMVFANPTYRGEDIAG</sequence>
<protein>
    <submittedName>
        <fullName evidence="4">Lysophospholipase L1</fullName>
    </submittedName>
</protein>
<dbReference type="Proteomes" id="UP000182762">
    <property type="component" value="Unassembled WGS sequence"/>
</dbReference>
<dbReference type="RefSeq" id="WP_061803712.1">
    <property type="nucleotide sequence ID" value="NZ_FOXX01000002.1"/>
</dbReference>
<feature type="chain" id="PRO_5046174905" evidence="2">
    <location>
        <begin position="19"/>
        <end position="273"/>
    </location>
</feature>
<keyword evidence="5" id="KW-1185">Reference proteome</keyword>
<accession>A0A1I5Y7L8</accession>
<dbReference type="InterPro" id="IPR013830">
    <property type="entry name" value="SGNH_hydro"/>
</dbReference>
<dbReference type="PANTHER" id="PTHR30383">
    <property type="entry name" value="THIOESTERASE 1/PROTEASE 1/LYSOPHOSPHOLIPASE L1"/>
    <property type="match status" value="1"/>
</dbReference>